<organism evidence="11 12">
    <name type="scientific">Vermiconidia calcicola</name>
    <dbReference type="NCBI Taxonomy" id="1690605"/>
    <lineage>
        <taxon>Eukaryota</taxon>
        <taxon>Fungi</taxon>
        <taxon>Dikarya</taxon>
        <taxon>Ascomycota</taxon>
        <taxon>Pezizomycotina</taxon>
        <taxon>Dothideomycetes</taxon>
        <taxon>Dothideomycetidae</taxon>
        <taxon>Mycosphaerellales</taxon>
        <taxon>Extremaceae</taxon>
        <taxon>Vermiconidia</taxon>
    </lineage>
</organism>
<protein>
    <recommendedName>
        <fullName evidence="3">3-hydroxyisobutyrate dehydrogenase</fullName>
        <ecNumber evidence="3">1.1.1.31</ecNumber>
    </recommendedName>
</protein>
<evidence type="ECO:0000259" key="9">
    <source>
        <dbReference type="Pfam" id="PF03446"/>
    </source>
</evidence>
<dbReference type="InterPro" id="IPR029154">
    <property type="entry name" value="HIBADH-like_NADP-bd"/>
</dbReference>
<dbReference type="InterPro" id="IPR015815">
    <property type="entry name" value="HIBADH-related"/>
</dbReference>
<comment type="caution">
    <text evidence="11">The sequence shown here is derived from an EMBL/GenBank/DDBJ whole genome shotgun (WGS) entry which is preliminary data.</text>
</comment>
<dbReference type="GO" id="GO:0005739">
    <property type="term" value="C:mitochondrion"/>
    <property type="evidence" value="ECO:0007669"/>
    <property type="project" value="TreeGrafter"/>
</dbReference>
<dbReference type="Pfam" id="PF03446">
    <property type="entry name" value="NAD_binding_2"/>
    <property type="match status" value="1"/>
</dbReference>
<dbReference type="GO" id="GO:0008442">
    <property type="term" value="F:3-hydroxyisobutyrate dehydrogenase activity"/>
    <property type="evidence" value="ECO:0007669"/>
    <property type="project" value="UniProtKB-EC"/>
</dbReference>
<proteinExistence type="inferred from homology"/>
<evidence type="ECO:0000256" key="2">
    <source>
        <dbReference type="ARBA" id="ARBA00006013"/>
    </source>
</evidence>
<feature type="domain" description="6-phosphogluconate dehydrogenase NADP-binding" evidence="9">
    <location>
        <begin position="11"/>
        <end position="192"/>
    </location>
</feature>
<evidence type="ECO:0000259" key="10">
    <source>
        <dbReference type="Pfam" id="PF14833"/>
    </source>
</evidence>
<dbReference type="GO" id="GO:0050661">
    <property type="term" value="F:NADP binding"/>
    <property type="evidence" value="ECO:0007669"/>
    <property type="project" value="InterPro"/>
</dbReference>
<dbReference type="GO" id="GO:0006574">
    <property type="term" value="P:L-valine catabolic process"/>
    <property type="evidence" value="ECO:0007669"/>
    <property type="project" value="TreeGrafter"/>
</dbReference>
<dbReference type="InterPro" id="IPR013328">
    <property type="entry name" value="6PGD_dom2"/>
</dbReference>
<dbReference type="Gene3D" id="1.10.1040.10">
    <property type="entry name" value="N-(1-d-carboxylethyl)-l-norvaline Dehydrogenase, domain 2"/>
    <property type="match status" value="1"/>
</dbReference>
<dbReference type="InterPro" id="IPR008927">
    <property type="entry name" value="6-PGluconate_DH-like_C_sf"/>
</dbReference>
<keyword evidence="4" id="KW-0101">Branched-chain amino acid catabolism</keyword>
<evidence type="ECO:0000256" key="3">
    <source>
        <dbReference type="ARBA" id="ARBA00012991"/>
    </source>
</evidence>
<evidence type="ECO:0000256" key="5">
    <source>
        <dbReference type="ARBA" id="ARBA00023002"/>
    </source>
</evidence>
<evidence type="ECO:0000313" key="12">
    <source>
        <dbReference type="Proteomes" id="UP001345827"/>
    </source>
</evidence>
<dbReference type="Gene3D" id="3.40.50.720">
    <property type="entry name" value="NAD(P)-binding Rossmann-like Domain"/>
    <property type="match status" value="1"/>
</dbReference>
<sequence>MVQELVSPTWGFIGLGRMGYAMARRLRDNMPKSSTLLISDVNSQVLDRFICETRQPATSTVTDAEMPSVQIAGNVRELAERSTVIITCLASPEIVKSVFEAIISNGRLPTLHQGRMFIDASTIDPTTSRGIAKAVRSELDADFVDAPVSGGVVAARAGKLSIMFGASLKSEKLIERVRSVLLLMGTKICHVGPQGAGVAGKLANNYILAVNNIATAEAMNMGQHWGIDLTVLTELINSSTGRCWPTAVNNPVPGVIKDSPASRDYEPGGTVGVIQKDLRLAMAGAQEAGVELALAKTADDVYTAVEAAYSGKDLSIVYKWMQEGHQ</sequence>
<dbReference type="SUPFAM" id="SSF51735">
    <property type="entry name" value="NAD(P)-binding Rossmann-fold domains"/>
    <property type="match status" value="1"/>
</dbReference>
<evidence type="ECO:0000256" key="8">
    <source>
        <dbReference type="PIRSR" id="PIRSR000103-1"/>
    </source>
</evidence>
<reference evidence="11 12" key="1">
    <citation type="submission" date="2023-06" db="EMBL/GenBank/DDBJ databases">
        <title>Black Yeasts Isolated from many extreme environments.</title>
        <authorList>
            <person name="Coleine C."/>
            <person name="Stajich J.E."/>
            <person name="Selbmann L."/>
        </authorList>
    </citation>
    <scope>NUCLEOTIDE SEQUENCE [LARGE SCALE GENOMIC DNA]</scope>
    <source>
        <strain evidence="11 12">CCFEE 5887</strain>
    </source>
</reference>
<dbReference type="PIRSF" id="PIRSF000103">
    <property type="entry name" value="HIBADH"/>
    <property type="match status" value="1"/>
</dbReference>
<keyword evidence="6" id="KW-0520">NAD</keyword>
<evidence type="ECO:0000256" key="4">
    <source>
        <dbReference type="ARBA" id="ARBA00022456"/>
    </source>
</evidence>
<dbReference type="PANTHER" id="PTHR22981">
    <property type="entry name" value="3-HYDROXYISOBUTYRATE DEHYDROGENASE-RELATED"/>
    <property type="match status" value="1"/>
</dbReference>
<comment type="catalytic activity">
    <reaction evidence="7">
        <text>3-hydroxy-2-methylpropanoate + NAD(+) = 2-methyl-3-oxopropanoate + NADH + H(+)</text>
        <dbReference type="Rhea" id="RHEA:17681"/>
        <dbReference type="ChEBI" id="CHEBI:11805"/>
        <dbReference type="ChEBI" id="CHEBI:15378"/>
        <dbReference type="ChEBI" id="CHEBI:57540"/>
        <dbReference type="ChEBI" id="CHEBI:57700"/>
        <dbReference type="ChEBI" id="CHEBI:57945"/>
        <dbReference type="EC" id="1.1.1.31"/>
    </reaction>
</comment>
<comment type="pathway">
    <text evidence="1">Amino-acid degradation; L-valine degradation.</text>
</comment>
<evidence type="ECO:0000256" key="7">
    <source>
        <dbReference type="ARBA" id="ARBA00049197"/>
    </source>
</evidence>
<evidence type="ECO:0000256" key="1">
    <source>
        <dbReference type="ARBA" id="ARBA00005109"/>
    </source>
</evidence>
<dbReference type="InterPro" id="IPR002204">
    <property type="entry name" value="3-OH-isobutyrate_DH-rel_CS"/>
</dbReference>
<dbReference type="FunFam" id="1.10.1040.10:FF:000006">
    <property type="entry name" value="3-hydroxyisobutyrate dehydrogenase"/>
    <property type="match status" value="1"/>
</dbReference>
<dbReference type="InterPro" id="IPR036291">
    <property type="entry name" value="NAD(P)-bd_dom_sf"/>
</dbReference>
<accession>A0AAV9QA87</accession>
<dbReference type="EMBL" id="JAXLQG010000007">
    <property type="protein sequence ID" value="KAK5537520.1"/>
    <property type="molecule type" value="Genomic_DNA"/>
</dbReference>
<evidence type="ECO:0000313" key="11">
    <source>
        <dbReference type="EMBL" id="KAK5537520.1"/>
    </source>
</evidence>
<dbReference type="InterPro" id="IPR006115">
    <property type="entry name" value="6PGDH_NADP-bd"/>
</dbReference>
<dbReference type="SUPFAM" id="SSF48179">
    <property type="entry name" value="6-phosphogluconate dehydrogenase C-terminal domain-like"/>
    <property type="match status" value="1"/>
</dbReference>
<dbReference type="EC" id="1.1.1.31" evidence="3"/>
<name>A0AAV9QA87_9PEZI</name>
<keyword evidence="5" id="KW-0560">Oxidoreductase</keyword>
<dbReference type="PANTHER" id="PTHR22981:SF7">
    <property type="entry name" value="3-HYDROXYISOBUTYRATE DEHYDROGENASE, MITOCHONDRIAL"/>
    <property type="match status" value="1"/>
</dbReference>
<evidence type="ECO:0000256" key="6">
    <source>
        <dbReference type="ARBA" id="ARBA00023027"/>
    </source>
</evidence>
<feature type="active site" evidence="8">
    <location>
        <position position="201"/>
    </location>
</feature>
<feature type="domain" description="3-hydroxyisobutyrate dehydrogenase-like NAD-binding" evidence="10">
    <location>
        <begin position="195"/>
        <end position="320"/>
    </location>
</feature>
<dbReference type="Proteomes" id="UP001345827">
    <property type="component" value="Unassembled WGS sequence"/>
</dbReference>
<gene>
    <name evidence="11" type="ORF">LTR25_004772</name>
</gene>
<dbReference type="PROSITE" id="PS00895">
    <property type="entry name" value="3_HYDROXYISOBUT_DH"/>
    <property type="match status" value="1"/>
</dbReference>
<keyword evidence="12" id="KW-1185">Reference proteome</keyword>
<comment type="similarity">
    <text evidence="2">Belongs to the HIBADH-related family. 3-hydroxyisobutyrate dehydrogenase subfamily.</text>
</comment>
<dbReference type="Pfam" id="PF14833">
    <property type="entry name" value="NAD_binding_11"/>
    <property type="match status" value="1"/>
</dbReference>
<dbReference type="AlphaFoldDB" id="A0AAV9QA87"/>
<dbReference type="GO" id="GO:0051287">
    <property type="term" value="F:NAD binding"/>
    <property type="evidence" value="ECO:0007669"/>
    <property type="project" value="InterPro"/>
</dbReference>